<dbReference type="EMBL" id="WBSL01000015">
    <property type="protein sequence ID" value="MPY68095.1"/>
    <property type="molecule type" value="Genomic_DNA"/>
</dbReference>
<comment type="caution">
    <text evidence="2">The sequence shown here is derived from an EMBL/GenBank/DDBJ whole genome shotgun (WGS) entry which is preliminary data.</text>
</comment>
<feature type="transmembrane region" description="Helical" evidence="1">
    <location>
        <begin position="186"/>
        <end position="202"/>
    </location>
</feature>
<evidence type="ECO:0000313" key="3">
    <source>
        <dbReference type="Proteomes" id="UP000484842"/>
    </source>
</evidence>
<keyword evidence="1" id="KW-0812">Transmembrane</keyword>
<feature type="transmembrane region" description="Helical" evidence="1">
    <location>
        <begin position="77"/>
        <end position="95"/>
    </location>
</feature>
<gene>
    <name evidence="2" type="ORF">F8S09_15670</name>
</gene>
<sequence>MKGRWPGLIVTLWSVLGLFVAVGMMGYSFLDTAFAGDMGLAIDSDNPHPRVDRVRYTLAGLTYLHGDQVLTGPHRSLLLTLGWLALSTLLMWGLWRRWAVASARRALRVSVVALALVVVVGGATLFVATWKHGRMLSADTVGLERPVSMTSASPLTLHLWSCGRWVESHAAPGCQDIQRSTFPNPTLWGLVGVLVTAGAGLWRPSGRDA</sequence>
<protein>
    <submittedName>
        <fullName evidence="2">Uncharacterized protein</fullName>
    </submittedName>
</protein>
<reference evidence="2 3" key="1">
    <citation type="submission" date="2019-10" db="EMBL/GenBank/DDBJ databases">
        <title>Deinococcus sp. isolated from soil.</title>
        <authorList>
            <person name="Li Y."/>
            <person name="Wang J."/>
        </authorList>
    </citation>
    <scope>NUCLEOTIDE SEQUENCE [LARGE SCALE GENOMIC DNA]</scope>
    <source>
        <strain evidence="2 3">SDU3-2</strain>
    </source>
</reference>
<name>A0A7X1TSR5_9DEIO</name>
<dbReference type="Proteomes" id="UP000484842">
    <property type="component" value="Unassembled WGS sequence"/>
</dbReference>
<feature type="transmembrane region" description="Helical" evidence="1">
    <location>
        <begin position="7"/>
        <end position="30"/>
    </location>
</feature>
<accession>A0A7X1TSR5</accession>
<keyword evidence="1" id="KW-0472">Membrane</keyword>
<keyword evidence="1" id="KW-1133">Transmembrane helix</keyword>
<evidence type="ECO:0000256" key="1">
    <source>
        <dbReference type="SAM" id="Phobius"/>
    </source>
</evidence>
<feature type="transmembrane region" description="Helical" evidence="1">
    <location>
        <begin position="107"/>
        <end position="130"/>
    </location>
</feature>
<proteinExistence type="predicted"/>
<evidence type="ECO:0000313" key="2">
    <source>
        <dbReference type="EMBL" id="MPY68095.1"/>
    </source>
</evidence>
<dbReference type="RefSeq" id="WP_152872395.1">
    <property type="nucleotide sequence ID" value="NZ_WBSL01000015.1"/>
</dbReference>
<keyword evidence="3" id="KW-1185">Reference proteome</keyword>
<dbReference type="AlphaFoldDB" id="A0A7X1TSR5"/>
<organism evidence="2 3">
    <name type="scientific">Deinococcus terrestris</name>
    <dbReference type="NCBI Taxonomy" id="2651870"/>
    <lineage>
        <taxon>Bacteria</taxon>
        <taxon>Thermotogati</taxon>
        <taxon>Deinococcota</taxon>
        <taxon>Deinococci</taxon>
        <taxon>Deinococcales</taxon>
        <taxon>Deinococcaceae</taxon>
        <taxon>Deinococcus</taxon>
    </lineage>
</organism>